<evidence type="ECO:0000256" key="4">
    <source>
        <dbReference type="PROSITE-ProRule" id="PRU01240"/>
    </source>
</evidence>
<protein>
    <recommendedName>
        <fullName evidence="5">Peptidase S8/S53 domain-containing protein</fullName>
    </recommendedName>
</protein>
<dbReference type="Pfam" id="PF00082">
    <property type="entry name" value="Peptidase_S8"/>
    <property type="match status" value="1"/>
</dbReference>
<dbReference type="InterPro" id="IPR000209">
    <property type="entry name" value="Peptidase_S8/S53_dom"/>
</dbReference>
<dbReference type="Gene3D" id="3.40.50.200">
    <property type="entry name" value="Peptidase S8/S53 domain"/>
    <property type="match status" value="1"/>
</dbReference>
<keyword evidence="1" id="KW-0645">Protease</keyword>
<dbReference type="InterPro" id="IPR023828">
    <property type="entry name" value="Peptidase_S8_Ser-AS"/>
</dbReference>
<dbReference type="RefSeq" id="WP_084232096.1">
    <property type="nucleotide sequence ID" value="NZ_FWXE01000003.1"/>
</dbReference>
<evidence type="ECO:0000313" key="7">
    <source>
        <dbReference type="Proteomes" id="UP000217033"/>
    </source>
</evidence>
<dbReference type="SUPFAM" id="SSF52743">
    <property type="entry name" value="Subtilisin-like"/>
    <property type="match status" value="1"/>
</dbReference>
<dbReference type="Proteomes" id="UP000217033">
    <property type="component" value="Unassembled WGS sequence"/>
</dbReference>
<evidence type="ECO:0000313" key="6">
    <source>
        <dbReference type="EMBL" id="PAF55144.1"/>
    </source>
</evidence>
<dbReference type="PANTHER" id="PTHR42884">
    <property type="entry name" value="PROPROTEIN CONVERTASE SUBTILISIN/KEXIN-RELATED"/>
    <property type="match status" value="1"/>
</dbReference>
<gene>
    <name evidence="6" type="ORF">CJF60_00460</name>
</gene>
<evidence type="ECO:0000256" key="1">
    <source>
        <dbReference type="ARBA" id="ARBA00022670"/>
    </source>
</evidence>
<comment type="similarity">
    <text evidence="4">Belongs to the peptidase S8 family.</text>
</comment>
<evidence type="ECO:0000259" key="5">
    <source>
        <dbReference type="Pfam" id="PF00082"/>
    </source>
</evidence>
<reference evidence="6" key="1">
    <citation type="submission" date="2017-08" db="EMBL/GenBank/DDBJ databases">
        <authorList>
            <person name="Alvarez-Ponce D."/>
            <person name="Weitzman C.L."/>
            <person name="Tillett R.L."/>
            <person name="Sandmeier F.C."/>
            <person name="Tracy C.R."/>
        </authorList>
    </citation>
    <scope>NUCLEOTIDE SEQUENCE [LARGE SCALE GENOMIC DNA]</scope>
    <source>
        <strain evidence="6">PS6</strain>
    </source>
</reference>
<dbReference type="PROSITE" id="PS00138">
    <property type="entry name" value="SUBTILASE_SER"/>
    <property type="match status" value="1"/>
</dbReference>
<dbReference type="EMBL" id="NQMN01000001">
    <property type="protein sequence ID" value="PAF55144.1"/>
    <property type="molecule type" value="Genomic_DNA"/>
</dbReference>
<name>A0ABX4H5H2_9BACT</name>
<sequence length="729" mass="83193">MSKTLLNLINYVATTSIPFQTVAPISQKENPNYNSEILQKIERVGDYKDSENSNVDKPIEVLVRIKDNVIVNKDDNGFNFEEIEKKYNQQNELFADKLLNELDDSPFYSSSSISPFITFIFKSRTNLEKNLIKLTMNSETEKIVSFDSPIEFESKPMSFENIYESTNKTVSEINNEIFQTVGLLKQIEKERNSGDTTSKEAGKKLKVGIFEAEATVTDDNPNFSNKNFHYYKENRDTYAYTVLLRSRGKFDHADHVASVFIGNNGVDKYIKDVYTTFEKYSYTRSRGIYKDAAFTRFLSKMDWMVKSGVEVINNSRSDTELKKISENEIDEYGYNFLSYYLDYIARKYGVINVFSSGNSANDAYAKSINSYSLSQNSIVVGSTDIKGTKRSEYSEFKSADYKILTKPLVVAPGEDYPFSSIESDKNPNQIIRSGSGTSFSAPLVSGMITTLIRNNPKLSRKPEAFLAITTAGANEIKGYVNNKDNGLNVEVGAGLINYEKMQKAADNLKFMELSSGSSMILPWFELKKGNQINISTAWLYNAGFLEQKAHLPKEPNYPDSKKTYSDLTIISGLSIAFPFLLPWQIKKFVDLKNEAELIKNLKKAYLEERNKYIDDHNFESNMNDMSRSVYVPSETDWESIEKLKEKYSSGWYTPIDIDLVLEKYVYDSTEETNVWKTVASSTSSTSNVEFVRYNVPSDGYYRIRVYRLQSDNKEKNKEKVKGAVTYVIN</sequence>
<feature type="domain" description="Peptidase S8/S53" evidence="5">
    <location>
        <begin position="227"/>
        <end position="494"/>
    </location>
</feature>
<keyword evidence="7" id="KW-1185">Reference proteome</keyword>
<comment type="caution">
    <text evidence="6">The sequence shown here is derived from an EMBL/GenBank/DDBJ whole genome shotgun (WGS) entry which is preliminary data.</text>
</comment>
<dbReference type="PROSITE" id="PS51892">
    <property type="entry name" value="SUBTILASE"/>
    <property type="match status" value="1"/>
</dbReference>
<organism evidence="6 7">
    <name type="scientific">Mycoplasmopsis agassizii</name>
    <dbReference type="NCBI Taxonomy" id="33922"/>
    <lineage>
        <taxon>Bacteria</taxon>
        <taxon>Bacillati</taxon>
        <taxon>Mycoplasmatota</taxon>
        <taxon>Mycoplasmoidales</taxon>
        <taxon>Metamycoplasmataceae</taxon>
        <taxon>Mycoplasmopsis</taxon>
    </lineage>
</organism>
<dbReference type="PANTHER" id="PTHR42884:SF14">
    <property type="entry name" value="NEUROENDOCRINE CONVERTASE 1"/>
    <property type="match status" value="1"/>
</dbReference>
<dbReference type="InterPro" id="IPR036852">
    <property type="entry name" value="Peptidase_S8/S53_dom_sf"/>
</dbReference>
<evidence type="ECO:0000256" key="2">
    <source>
        <dbReference type="ARBA" id="ARBA00022801"/>
    </source>
</evidence>
<keyword evidence="3" id="KW-0720">Serine protease</keyword>
<keyword evidence="2" id="KW-0378">Hydrolase</keyword>
<comment type="caution">
    <text evidence="4">Lacks conserved residue(s) required for the propagation of feature annotation.</text>
</comment>
<accession>A0ABX4H5H2</accession>
<evidence type="ECO:0000256" key="3">
    <source>
        <dbReference type="ARBA" id="ARBA00022825"/>
    </source>
</evidence>
<proteinExistence type="inferred from homology"/>